<organism evidence="2 3">
    <name type="scientific">Bugula neritina</name>
    <name type="common">Brown bryozoan</name>
    <name type="synonym">Sertularia neritina</name>
    <dbReference type="NCBI Taxonomy" id="10212"/>
    <lineage>
        <taxon>Eukaryota</taxon>
        <taxon>Metazoa</taxon>
        <taxon>Spiralia</taxon>
        <taxon>Lophotrochozoa</taxon>
        <taxon>Bryozoa</taxon>
        <taxon>Gymnolaemata</taxon>
        <taxon>Cheilostomatida</taxon>
        <taxon>Flustrina</taxon>
        <taxon>Buguloidea</taxon>
        <taxon>Bugulidae</taxon>
        <taxon>Bugula</taxon>
    </lineage>
</organism>
<dbReference type="SUPFAM" id="SSF48403">
    <property type="entry name" value="Ankyrin repeat"/>
    <property type="match status" value="1"/>
</dbReference>
<dbReference type="InterPro" id="IPR002110">
    <property type="entry name" value="Ankyrin_rpt"/>
</dbReference>
<proteinExistence type="predicted"/>
<dbReference type="Pfam" id="PF12796">
    <property type="entry name" value="Ank_2"/>
    <property type="match status" value="1"/>
</dbReference>
<reference evidence="2" key="1">
    <citation type="submission" date="2020-06" db="EMBL/GenBank/DDBJ databases">
        <title>Draft genome of Bugula neritina, a colonial animal packing powerful symbionts and potential medicines.</title>
        <authorList>
            <person name="Rayko M."/>
        </authorList>
    </citation>
    <scope>NUCLEOTIDE SEQUENCE [LARGE SCALE GENOMIC DNA]</scope>
    <source>
        <strain evidence="2">Kwan_BN1</strain>
    </source>
</reference>
<accession>A0A7J7JK33</accession>
<dbReference type="EMBL" id="VXIV02002381">
    <property type="protein sequence ID" value="KAF6025981.1"/>
    <property type="molecule type" value="Genomic_DNA"/>
</dbReference>
<gene>
    <name evidence="2" type="ORF">EB796_015710</name>
</gene>
<keyword evidence="1" id="KW-0040">ANK repeat</keyword>
<dbReference type="AlphaFoldDB" id="A0A7J7JK33"/>
<feature type="repeat" description="ANK" evidence="1">
    <location>
        <begin position="103"/>
        <end position="135"/>
    </location>
</feature>
<dbReference type="Gene3D" id="1.25.40.20">
    <property type="entry name" value="Ankyrin repeat-containing domain"/>
    <property type="match status" value="1"/>
</dbReference>
<evidence type="ECO:0000313" key="3">
    <source>
        <dbReference type="Proteomes" id="UP000593567"/>
    </source>
</evidence>
<keyword evidence="3" id="KW-1185">Reference proteome</keyword>
<dbReference type="PROSITE" id="PS50297">
    <property type="entry name" value="ANK_REP_REGION"/>
    <property type="match status" value="1"/>
</dbReference>
<name>A0A7J7JK33_BUGNE</name>
<protein>
    <submittedName>
        <fullName evidence="2">Uncharacterized protein</fullName>
    </submittedName>
</protein>
<dbReference type="PROSITE" id="PS50088">
    <property type="entry name" value="ANK_REPEAT"/>
    <property type="match status" value="1"/>
</dbReference>
<evidence type="ECO:0000313" key="2">
    <source>
        <dbReference type="EMBL" id="KAF6025981.1"/>
    </source>
</evidence>
<sequence length="140" mass="15266">MSAIHHLRPAMQEKLNNAMTSTTLYDLSSYILKNDLSQLALGVCDILGGCRHSKEKFPLDKQFAEQGGKSLLHLSVQSNSLAIVHCLVMVGYGWAALNTPDHKGVSPLMLAAKGNQLDILKYLIGAGAMIERKHLHLSSD</sequence>
<comment type="caution">
    <text evidence="2">The sequence shown here is derived from an EMBL/GenBank/DDBJ whole genome shotgun (WGS) entry which is preliminary data.</text>
</comment>
<dbReference type="OrthoDB" id="616263at2759"/>
<dbReference type="InterPro" id="IPR036770">
    <property type="entry name" value="Ankyrin_rpt-contain_sf"/>
</dbReference>
<dbReference type="Proteomes" id="UP000593567">
    <property type="component" value="Unassembled WGS sequence"/>
</dbReference>
<dbReference type="SMART" id="SM00248">
    <property type="entry name" value="ANK"/>
    <property type="match status" value="2"/>
</dbReference>
<evidence type="ECO:0000256" key="1">
    <source>
        <dbReference type="PROSITE-ProRule" id="PRU00023"/>
    </source>
</evidence>